<dbReference type="RefSeq" id="WP_036187536.1">
    <property type="nucleotide sequence ID" value="NZ_AVDA01000015.1"/>
</dbReference>
<comment type="caution">
    <text evidence="9">The sequence shown here is derived from an EMBL/GenBank/DDBJ whole genome shotgun (WGS) entry which is preliminary data.</text>
</comment>
<feature type="transmembrane region" description="Helical" evidence="7">
    <location>
        <begin position="291"/>
        <end position="315"/>
    </location>
</feature>
<dbReference type="PANTHER" id="PTHR23517:SF3">
    <property type="entry name" value="INTEGRAL MEMBRANE TRANSPORT PROTEIN"/>
    <property type="match status" value="1"/>
</dbReference>
<comment type="subcellular location">
    <subcellularLocation>
        <location evidence="1">Cell membrane</location>
        <topology evidence="1">Multi-pass membrane protein</topology>
    </subcellularLocation>
</comment>
<accession>A0A0A3I322</accession>
<feature type="transmembrane region" description="Helical" evidence="7">
    <location>
        <begin position="33"/>
        <end position="54"/>
    </location>
</feature>
<feature type="transmembrane region" description="Helical" evidence="7">
    <location>
        <begin position="160"/>
        <end position="184"/>
    </location>
</feature>
<reference evidence="9 10" key="1">
    <citation type="submission" date="2014-02" db="EMBL/GenBank/DDBJ databases">
        <title>Draft genome sequence of Lysinibacillus manganicus DSM 26584T.</title>
        <authorList>
            <person name="Zhang F."/>
            <person name="Wang G."/>
            <person name="Zhang L."/>
        </authorList>
    </citation>
    <scope>NUCLEOTIDE SEQUENCE [LARGE SCALE GENOMIC DNA]</scope>
    <source>
        <strain evidence="9 10">DSM 26584</strain>
    </source>
</reference>
<dbReference type="EMBL" id="JPVN01000015">
    <property type="protein sequence ID" value="KGR77885.1"/>
    <property type="molecule type" value="Genomic_DNA"/>
</dbReference>
<dbReference type="InterPro" id="IPR020846">
    <property type="entry name" value="MFS_dom"/>
</dbReference>
<feature type="transmembrane region" description="Helical" evidence="7">
    <location>
        <begin position="99"/>
        <end position="118"/>
    </location>
</feature>
<dbReference type="InterPro" id="IPR011701">
    <property type="entry name" value="MFS"/>
</dbReference>
<dbReference type="eggNOG" id="COG2814">
    <property type="taxonomic scope" value="Bacteria"/>
</dbReference>
<evidence type="ECO:0000313" key="10">
    <source>
        <dbReference type="Proteomes" id="UP000030416"/>
    </source>
</evidence>
<name>A0A0A3I322_9BACL</name>
<dbReference type="PANTHER" id="PTHR23517">
    <property type="entry name" value="RESISTANCE PROTEIN MDTM, PUTATIVE-RELATED-RELATED"/>
    <property type="match status" value="1"/>
</dbReference>
<dbReference type="GO" id="GO:0022857">
    <property type="term" value="F:transmembrane transporter activity"/>
    <property type="evidence" value="ECO:0007669"/>
    <property type="project" value="InterPro"/>
</dbReference>
<feature type="transmembrane region" description="Helical" evidence="7">
    <location>
        <begin position="357"/>
        <end position="377"/>
    </location>
</feature>
<evidence type="ECO:0000256" key="5">
    <source>
        <dbReference type="ARBA" id="ARBA00022989"/>
    </source>
</evidence>
<keyword evidence="4 7" id="KW-0812">Transmembrane</keyword>
<dbReference type="STRING" id="1384049.CD29_13430"/>
<organism evidence="9 10">
    <name type="scientific">Ureibacillus manganicus DSM 26584</name>
    <dbReference type="NCBI Taxonomy" id="1384049"/>
    <lineage>
        <taxon>Bacteria</taxon>
        <taxon>Bacillati</taxon>
        <taxon>Bacillota</taxon>
        <taxon>Bacilli</taxon>
        <taxon>Bacillales</taxon>
        <taxon>Caryophanaceae</taxon>
        <taxon>Ureibacillus</taxon>
    </lineage>
</organism>
<feature type="transmembrane region" description="Helical" evidence="7">
    <location>
        <begin position="239"/>
        <end position="261"/>
    </location>
</feature>
<evidence type="ECO:0000313" key="9">
    <source>
        <dbReference type="EMBL" id="KGR77885.1"/>
    </source>
</evidence>
<feature type="transmembrane region" description="Helical" evidence="7">
    <location>
        <begin position="130"/>
        <end position="148"/>
    </location>
</feature>
<keyword evidence="3" id="KW-1003">Cell membrane</keyword>
<keyword evidence="10" id="KW-1185">Reference proteome</keyword>
<evidence type="ECO:0000256" key="6">
    <source>
        <dbReference type="ARBA" id="ARBA00023136"/>
    </source>
</evidence>
<dbReference type="InterPro" id="IPR036259">
    <property type="entry name" value="MFS_trans_sf"/>
</dbReference>
<evidence type="ECO:0000256" key="4">
    <source>
        <dbReference type="ARBA" id="ARBA00022692"/>
    </source>
</evidence>
<dbReference type="AlphaFoldDB" id="A0A0A3I322"/>
<feature type="transmembrane region" description="Helical" evidence="7">
    <location>
        <begin position="75"/>
        <end position="93"/>
    </location>
</feature>
<evidence type="ECO:0000256" key="2">
    <source>
        <dbReference type="ARBA" id="ARBA00022448"/>
    </source>
</evidence>
<evidence type="ECO:0000256" key="3">
    <source>
        <dbReference type="ARBA" id="ARBA00022475"/>
    </source>
</evidence>
<feature type="domain" description="Major facilitator superfamily (MFS) profile" evidence="8">
    <location>
        <begin position="202"/>
        <end position="390"/>
    </location>
</feature>
<feature type="transmembrane region" description="Helical" evidence="7">
    <location>
        <begin position="205"/>
        <end position="227"/>
    </location>
</feature>
<evidence type="ECO:0000256" key="7">
    <source>
        <dbReference type="SAM" id="Phobius"/>
    </source>
</evidence>
<dbReference type="OrthoDB" id="9815817at2"/>
<dbReference type="InterPro" id="IPR050171">
    <property type="entry name" value="MFS_Transporters"/>
</dbReference>
<keyword evidence="6 7" id="KW-0472">Membrane</keyword>
<dbReference type="GO" id="GO:0005886">
    <property type="term" value="C:plasma membrane"/>
    <property type="evidence" value="ECO:0007669"/>
    <property type="project" value="UniProtKB-SubCell"/>
</dbReference>
<evidence type="ECO:0000256" key="1">
    <source>
        <dbReference type="ARBA" id="ARBA00004651"/>
    </source>
</evidence>
<keyword evidence="5 7" id="KW-1133">Transmembrane helix</keyword>
<dbReference type="PRINTS" id="PR01035">
    <property type="entry name" value="TCRTETA"/>
</dbReference>
<protein>
    <recommendedName>
        <fullName evidence="8">Major facilitator superfamily (MFS) profile domain-containing protein</fullName>
    </recommendedName>
</protein>
<sequence>MKSTKYEFYLLIIPLVIVEFVRGAYIISYLPSLSINPIGISLAIVGVAISIHFIGDTFANFVMGYVIENIGSNKVLHLSFAVMTLSLSLFMIWPNSFTLIISTLFTGIAVCPIWIYLLTKAAGDKRGQRISVVYLGWLLGLGAGYVAMNYLVQFDIDNLLWFLPCLTIVAWIIYSIVNTGNICVEKVDIKKQWDITKELVKSSKVVVPGILFQGIGMGMLIPILPIFAMKDLHLSTNQYTLLILIGGASLVLALIPLGKLVDNVKNKIILCIIGFLIFATALFALGSKPSLAMIITVVIVLGVFYALFLPAWNSFIAGYIPESLKAVGWGIFSSLQGLGVMIGPTIGSIIAESYQTMTTIQGSGVIFGVAAIFYFFYAIRKQRENLKTDG</sequence>
<proteinExistence type="predicted"/>
<evidence type="ECO:0000259" key="8">
    <source>
        <dbReference type="PROSITE" id="PS50850"/>
    </source>
</evidence>
<dbReference type="PROSITE" id="PS50850">
    <property type="entry name" value="MFS"/>
    <property type="match status" value="1"/>
</dbReference>
<dbReference type="SUPFAM" id="SSF103473">
    <property type="entry name" value="MFS general substrate transporter"/>
    <property type="match status" value="1"/>
</dbReference>
<dbReference type="InterPro" id="IPR001958">
    <property type="entry name" value="Tet-R_TetA/multi-R_MdtG-like"/>
</dbReference>
<dbReference type="Gene3D" id="1.20.1250.20">
    <property type="entry name" value="MFS general substrate transporter like domains"/>
    <property type="match status" value="2"/>
</dbReference>
<dbReference type="Pfam" id="PF07690">
    <property type="entry name" value="MFS_1"/>
    <property type="match status" value="2"/>
</dbReference>
<dbReference type="Proteomes" id="UP000030416">
    <property type="component" value="Unassembled WGS sequence"/>
</dbReference>
<keyword evidence="2" id="KW-0813">Transport</keyword>
<feature type="transmembrane region" description="Helical" evidence="7">
    <location>
        <begin position="268"/>
        <end position="285"/>
    </location>
</feature>
<gene>
    <name evidence="9" type="ORF">CD29_13430</name>
</gene>
<feature type="transmembrane region" description="Helical" evidence="7">
    <location>
        <begin position="327"/>
        <end position="351"/>
    </location>
</feature>
<feature type="transmembrane region" description="Helical" evidence="7">
    <location>
        <begin position="7"/>
        <end position="27"/>
    </location>
</feature>